<evidence type="ECO:0000259" key="3">
    <source>
        <dbReference type="PROSITE" id="PS51196"/>
    </source>
</evidence>
<evidence type="ECO:0000256" key="1">
    <source>
        <dbReference type="SAM" id="Coils"/>
    </source>
</evidence>
<accession>A0A813PQL5</accession>
<dbReference type="InterPro" id="IPR003593">
    <property type="entry name" value="AAA+_ATPase"/>
</dbReference>
<dbReference type="PROSITE" id="PS00674">
    <property type="entry name" value="AAA"/>
    <property type="match status" value="1"/>
</dbReference>
<evidence type="ECO:0000313" key="4">
    <source>
        <dbReference type="EMBL" id="CAF0753965.1"/>
    </source>
</evidence>
<dbReference type="InterPro" id="IPR027417">
    <property type="entry name" value="P-loop_NTPase"/>
</dbReference>
<feature type="coiled-coil region" evidence="1">
    <location>
        <begin position="2746"/>
        <end position="2773"/>
    </location>
</feature>
<dbReference type="Pfam" id="PF07517">
    <property type="entry name" value="SecA_DEAD"/>
    <property type="match status" value="1"/>
</dbReference>
<dbReference type="Proteomes" id="UP000663879">
    <property type="component" value="Unassembled WGS sequence"/>
</dbReference>
<dbReference type="GO" id="GO:0016020">
    <property type="term" value="C:membrane"/>
    <property type="evidence" value="ECO:0007669"/>
    <property type="project" value="InterPro"/>
</dbReference>
<evidence type="ECO:0000256" key="2">
    <source>
        <dbReference type="SAM" id="MobiDB-lite"/>
    </source>
</evidence>
<dbReference type="GO" id="GO:0005524">
    <property type="term" value="F:ATP binding"/>
    <property type="evidence" value="ECO:0007669"/>
    <property type="project" value="InterPro"/>
</dbReference>
<organism evidence="4 5">
    <name type="scientific">Brachionus calyciflorus</name>
    <dbReference type="NCBI Taxonomy" id="104777"/>
    <lineage>
        <taxon>Eukaryota</taxon>
        <taxon>Metazoa</taxon>
        <taxon>Spiralia</taxon>
        <taxon>Gnathifera</taxon>
        <taxon>Rotifera</taxon>
        <taxon>Eurotatoria</taxon>
        <taxon>Monogononta</taxon>
        <taxon>Pseudotrocha</taxon>
        <taxon>Ploima</taxon>
        <taxon>Brachionidae</taxon>
        <taxon>Brachionus</taxon>
    </lineage>
</organism>
<proteinExistence type="predicted"/>
<dbReference type="Gene3D" id="2.80.10.50">
    <property type="match status" value="1"/>
</dbReference>
<keyword evidence="5" id="KW-1185">Reference proteome</keyword>
<gene>
    <name evidence="4" type="ORF">OXX778_LOCUS4070</name>
</gene>
<dbReference type="SMART" id="SM00382">
    <property type="entry name" value="AAA"/>
    <property type="match status" value="2"/>
</dbReference>
<dbReference type="InterPro" id="IPR003960">
    <property type="entry name" value="ATPase_AAA_CS"/>
</dbReference>
<keyword evidence="1" id="KW-0175">Coiled coil</keyword>
<dbReference type="Pfam" id="PF00271">
    <property type="entry name" value="Helicase_C"/>
    <property type="match status" value="1"/>
</dbReference>
<name>A0A813PQL5_9BILA</name>
<dbReference type="SUPFAM" id="SSF52540">
    <property type="entry name" value="P-loop containing nucleoside triphosphate hydrolases"/>
    <property type="match status" value="4"/>
</dbReference>
<protein>
    <recommendedName>
        <fullName evidence="3">SecA family profile domain-containing protein</fullName>
    </recommendedName>
</protein>
<comment type="caution">
    <text evidence="4">The sequence shown here is derived from an EMBL/GenBank/DDBJ whole genome shotgun (WGS) entry which is preliminary data.</text>
</comment>
<dbReference type="GO" id="GO:0017038">
    <property type="term" value="P:protein import"/>
    <property type="evidence" value="ECO:0007669"/>
    <property type="project" value="InterPro"/>
</dbReference>
<dbReference type="CDD" id="cd00257">
    <property type="entry name" value="beta-trefoil_FSCN-like"/>
    <property type="match status" value="3"/>
</dbReference>
<dbReference type="InterPro" id="IPR001650">
    <property type="entry name" value="Helicase_C-like"/>
</dbReference>
<dbReference type="OrthoDB" id="7614088at2759"/>
<dbReference type="InterPro" id="IPR050168">
    <property type="entry name" value="AAA_ATPase_domain"/>
</dbReference>
<dbReference type="Pfam" id="PF00004">
    <property type="entry name" value="AAA"/>
    <property type="match status" value="1"/>
</dbReference>
<dbReference type="Gene3D" id="3.40.50.410">
    <property type="entry name" value="von Willebrand factor, type A domain"/>
    <property type="match status" value="1"/>
</dbReference>
<dbReference type="SUPFAM" id="SSF53300">
    <property type="entry name" value="vWA-like"/>
    <property type="match status" value="1"/>
</dbReference>
<feature type="region of interest" description="Disordered" evidence="2">
    <location>
        <begin position="1736"/>
        <end position="1755"/>
    </location>
</feature>
<dbReference type="GO" id="GO:0016887">
    <property type="term" value="F:ATP hydrolysis activity"/>
    <property type="evidence" value="ECO:0007669"/>
    <property type="project" value="InterPro"/>
</dbReference>
<dbReference type="PANTHER" id="PTHR23077">
    <property type="entry name" value="AAA-FAMILY ATPASE"/>
    <property type="match status" value="1"/>
</dbReference>
<dbReference type="InterPro" id="IPR003959">
    <property type="entry name" value="ATPase_AAA_core"/>
</dbReference>
<sequence length="4320" mass="502459">MDYLKSKLETTKNRLTNDFNLIRDEIKEYGSNFEAIVESFNYDLDVYDQEIIKIGVSNINDRVKVFNEVENYINNKLNSTRSNQTKTNSLLLESLEIIIQHLTETSFVRFDDSLKEAVRRLTLKRTKSPVNSGPNSKFYELVPIINRCDSFKPWKEDHLNDQIKIWLKPKDDEFFPVVWKTNEQTKIEIKQEECFIPGFVSIVTLDNNLNILNMNLNEFLEIRLRFSQNDITRIIGIFDSKSITSVEELTALSDDSWNTLYQNFPTKAAKIRDEISRASSNTNSFLNTETISAKSPAEILGDWHKTLRFLYYEAEMFDKLKEVGWLSKEALDLGLKEQKNSKSFNGGPMLAQIKNAFEAFAIKPNENVSLSHGMLMYGPPGTGKTSLINVIIRKVGLKQLVKPFASTELNKGIVGETEKTIRDIIRRGDTYPYLLCCVAIDEIDAIVPKRDGNPNQRIDSLTQFLTLIGGVDDVRNVYMIGATNRFNKIDDAFLRRLSDKFYVGNLNSDERYSLLCSIRNQCDHDLNFDFLENNKLLIQVLTTNFSGAATSSLKSQILQYVSLKYKLEDKDIQISTEELIEIIHKVAFSFKVKFGGMTLAELMRKNSNIEELNKTWRKYDSFIKNSTGRVLIDLSKDVLNMQFELKNDTLFELNLLKEVEKIRFLSDIVPFLLYFCIYLNIDYVKVIDTDYKILQGAEEKSSTLNLILDCFTDFDNYDNGLLVFDGDTIVGVNDSGKIEDALTDDLSRSINDQDVWKNCIIHIFRKLIQNDKEKNANDNSNIDVHPWCIFVTSHKFLVDSFKDALKFPLTNKEADEKQRDEDNREKVRKCINCDKLFYEKDNNLDSCSYHSDFLTNIKGDYSIRLTNQQLIEIVREEKNQEIFKDYVWFCCMKEYTSSDGCLKNKHSDTESRKQVEEYKKKDFLNLENGFYSIRILHNKKFVSTNDYSTRLEETPSIQVKNEYFKFIKIGPTFDYAIKSKFNDKFVSIKSGLNHLHADCYSYVNPTNGFPNLNQVFNFVLLDLRENICAIQSKFNNFYVSVDPLIGCLRCNSTVIGDNEKFTIEKLNIKVDEFTNDELKNQLKNNLFTIQSILTNKNITIENDGFSPVKTIKEFVSKSEIFEFIPAVDGKFIIKNLSNGKYVSIDNENKIICNEIDPMNFYGVFDIIFLNLESDYSLICFKSYSNRYLSLRDLSTKILTADSNEIDESSIFRIINQNNFLRANELNYFSDLTDFSLGYYRIKSVFHDNYINVDFNSNNLLKLNSIGSVFKFVKHNVNEEISYEIISKSNDMSVTSSLEHNFLYANNYSPSQCDLEINFKFEIHNKTLNYYKIKALRSNRYLGTLNELNGREFSDLILNCLEEKNQIFKLEKIESNDLFINENDSEKILKKLNNNSFTIQTFIQSKNFYFQSIGLSVVKIGNEWPTVFEFSYSHGQIKIKQKTFSNEKYLTINDDNQLVLSNNNRTFELFDIYFLKFNPNLVCIKSSTTKTFLRADIASNSLSLEQDEIDVNEFHFFRISNQNNFMNEENNQIIDSELDSESDLDSMLQLKEEIDQMPECSEKIILGLIYELKNESEFQKSKDEIDSIISKITERLNKEDLWSYTFTTDLDFLKKYLNQQDIKETIKHLRILLKKIRVIDVKQVQQLIKSNQDDLNTLRGKSIYLLLGITGAGKSTILHYLAGSQMEIGDLNGKTSLRPINVTNRDLKKVTTSSNMKSETRQVIPVELEYSLLIDDEEDDDDDDDDDDNNEEVDDADDNLEYKKTAIFCDSPGFGDTNGTEIEISNSIILKQTIDLCSKVKPIIVVNKDLGPRFQLFPNLTHSLVEMIPDKIHIKNSVEYLFNGYNTKAEKQTKKAKSKIKKDIMKTILSIKSELDTMAIQEPEKVDYSFKQIIEDIADKMTNKMFILNPLDKKPQDILVKLCDGKFIENPSRHFKISFSAHMKQKCEEQIEKHFKCIQSCILNDEIDLALYKANELVELKEMLNNYDVNNKFQDVCFKLVENLENDFQIKTSFLCNKLDNCELVKYDDLTKYKKCLKNAKQTDLIVEKLSNDKSNKYSKIKQNLENKLKLVQTNLEKKSIATDLDSIKIDLKNLLDISKYSANNLKEEVEICEFLLKVYNESCNFIFKNIEIYADKDTTNAILTQDLNSICREMKTIKQFNQLSIDHKIDLTPIYTRLQDSLVKIFEQKSKEPCNLLSKSNESEPQETFINKNKEIYKKLNEIDFYFNLAKSNQPLQEHIPVDCVTKNYEIFLISIRDHFSKSKSLALEEIGQSFFQQIEPIFNQFVQFKENINFNRYIDTYYQELSKSLVDKIQEYRNESINIINKYKRSEISLNNLQNNLDNLLAFKWYDSYRRSCIANCFKQIEDTISETLEQFEANLKDKKISIDQFDDLKEMNDVTLKMINFEDFFGKGYSFSSKLGDKIKKRKEWLNKKLTDLFNFIRQNFSNDQNQTDSLTISPHYDLLENSYKFIQICEKSLSENFDTTFNFNETKTMLNNYLTKREKFLNENLKNSFNYLTNLNYKSNILEANTHAGTMLRILKEIETTQSFEICSKFFEEFGEKLAQKWRTRLNDKLKYMEKHFVSLREQNLNEEREDLLSALLQAKIFSYFDEYLFAQNPSFISPTTFLSLYYQYSNESNRGLQDLNEECKQHINGNRYLKLRYTLKYFAHDNEKDKGKLNQLRVYLVESLVGTLSEVKKLILSINLDQLLQMVNETNVLNNTISKIFKHLNDYSDANIYLSAFIKQEESNLNSLNKELDEVKIKFQAFIDDFKLEIIKYIKKIEFDKSESLIRVLKKFKPIADLLEDLMSQDLIKNFHKHINDSNKTTENSQGLIINLNTLDDLKSYDLKTKYQVLSSQDEFSLLKSQLDQKLVSLVKDELEKAKKSTSNSLENNQSLNNCKHIIQNYLPSELRIKYIDSLVTNTEVEIESKFLANELNTTKKYQSNLIDKSLYENLLSKYQNFIMKNDQINAEKIKSHVNEKVQEILNESEVYFSDENYQGFLDNFKNFLIIYKIFSSVLPQIKTDSTQRYEPKLNEIANNCLKEFKNSLSDPLSKLSIDKLVHSYQLIYDFSRINFAENKILISTLNQININVKDSIDENQNEFKTKLSTSFISNIEFYKVTLKLAILYEKLKETNPDINKFSLTYDLKKLKKLIIESATELASQFENVKLISDSINRFQSEYDEFFDTLFKNLNDYKKINDHFDEYDLNFSTILDKSLKKLVDDMNLMLDKTDNNLNNIITMLSTSSDLPLTEQQIFHDFMNGYYNLKSFQLKSSIFKEPSKLDLKNKDFDNYFLGKIRSKIDAYTNSVLSLDPKEAAQVFSKCKEISLTFFMFKNLLDQKLDICLNGYVQNNGGFSVIGRLAPFLTESKFGSFILTEHKIFESHQRAVFLSKTSIRNIKVVIEELKKENSDINESELENFYNEYDEIFKKVVNENLTKLDLNKISSNILTIANGIRIDPNNNIEWDKNIKKELPRLTANSFALWTLLNSKDFFKLNKNGPSTSEFLFQAHPAQVLSIARMLGIGYKNSKYYKNNCLNSCLIQIGTGQGKSITLAITAILLTLLGFEVYCVCYSKYLSDRDFDAFKELFDHLKLTEYIHYGTFYQVCELIINQHGLLRDIVSDFMFNNQIELNKNTSFNNRPKILLIDEVDVFFSKDFYGNDYKPVTNLTDSTISNLIDFIWSKRNDLNKLSFNIVQNTNEYRQLCQKLGNNWKPIIDAAIRAMITELASFKTHDYEIINGKIGYIEHDNVSFNINYGYKTLFAYYLENENKKVSDTILNKMKSILVKLGSFSLAEIPKIGFRHILGVTGTLNTLSEKQEKIIRDDYKIYLRTIIPSIYAGDRFRFDKKTDVTIASEESFFGKLTSEIQSRIVGKDEEKRAVFVFFENKNELTNFKNSTDFQKNFGHLTKILTEQANTDEKKNVITNAASSNRVVLFTKVFGRGTDFITHDAKVKKSGVHVIQAFFSDELSEEVQIKGRTARQGEPGSYSMVLLDKKLEKFQLFQDNINKLSQSEYYEVLNERRNHAFSHEYEELIKFVSVLKNKHDLSMEFFENLKSKNSNFVKNYLLKLNENSSGDAVSKTLILIDATGSMSGLLEKAKRTLQTMFERAFKILNEPEKKKKYNNASFLIKIAVYRNYNSTSDLLLQNSSWESEADNLVKFLQTIDTDGGWGNEAIEIGFWQANQEIDLSQIILIGDARANTKDEVKRKRQKHINNFKNGPFQQETYYEDELNALIAKNIRINAVYLKNGKSNQSQKIDIDFFQDVANKGNGQYKYLDLDSSDSSKTLIDLVTEQVLFSIGGDDLVHAYRSADW</sequence>
<dbReference type="EMBL" id="CAJNOC010000386">
    <property type="protein sequence ID" value="CAF0753965.1"/>
    <property type="molecule type" value="Genomic_DNA"/>
</dbReference>
<dbReference type="PROSITE" id="PS51196">
    <property type="entry name" value="SECA_MOTOR_DEAD"/>
    <property type="match status" value="1"/>
</dbReference>
<dbReference type="InterPro" id="IPR036465">
    <property type="entry name" value="vWFA_dom_sf"/>
</dbReference>
<evidence type="ECO:0000313" key="5">
    <source>
        <dbReference type="Proteomes" id="UP000663879"/>
    </source>
</evidence>
<dbReference type="InterPro" id="IPR011115">
    <property type="entry name" value="SecA_DEAD"/>
</dbReference>
<dbReference type="InterPro" id="IPR014018">
    <property type="entry name" value="SecA_motor_DEAD"/>
</dbReference>
<dbReference type="Gene3D" id="3.40.50.300">
    <property type="entry name" value="P-loop containing nucleotide triphosphate hydrolases"/>
    <property type="match status" value="4"/>
</dbReference>
<feature type="domain" description="SecA family profile" evidence="3">
    <location>
        <begin position="3447"/>
        <end position="4029"/>
    </location>
</feature>
<reference evidence="4" key="1">
    <citation type="submission" date="2021-02" db="EMBL/GenBank/DDBJ databases">
        <authorList>
            <person name="Nowell W R."/>
        </authorList>
    </citation>
    <scope>NUCLEOTIDE SEQUENCE</scope>
    <source>
        <strain evidence="4">Ploen Becks lab</strain>
    </source>
</reference>
<dbReference type="PANTHER" id="PTHR23077:SF117">
    <property type="entry name" value="AAA+ ATPASE DOMAIN-CONTAINING PROTEIN"/>
    <property type="match status" value="1"/>
</dbReference>